<dbReference type="GO" id="GO:0004000">
    <property type="term" value="F:adenosine deaminase activity"/>
    <property type="evidence" value="ECO:0007669"/>
    <property type="project" value="TreeGrafter"/>
</dbReference>
<dbReference type="OrthoDB" id="9779574at2"/>
<comment type="caution">
    <text evidence="8">The sequence shown here is derived from an EMBL/GenBank/DDBJ whole genome shotgun (WGS) entry which is preliminary data.</text>
</comment>
<evidence type="ECO:0000259" key="7">
    <source>
        <dbReference type="Pfam" id="PF00962"/>
    </source>
</evidence>
<organism evidence="8 9">
    <name type="scientific">Levilactobacillus spicheri</name>
    <dbReference type="NCBI Taxonomy" id="216463"/>
    <lineage>
        <taxon>Bacteria</taxon>
        <taxon>Bacillati</taxon>
        <taxon>Bacillota</taxon>
        <taxon>Bacilli</taxon>
        <taxon>Lactobacillales</taxon>
        <taxon>Lactobacillaceae</taxon>
        <taxon>Levilactobacillus</taxon>
    </lineage>
</organism>
<dbReference type="AlphaFoldDB" id="A0A0F3RVF4"/>
<gene>
    <name evidence="8" type="ORF">VC81_01460</name>
</gene>
<protein>
    <recommendedName>
        <fullName evidence="3">adenosine deaminase</fullName>
        <ecNumber evidence="3">3.5.4.4</ecNumber>
    </recommendedName>
</protein>
<comment type="cofactor">
    <cofactor evidence="1">
        <name>Zn(2+)</name>
        <dbReference type="ChEBI" id="CHEBI:29105"/>
    </cofactor>
</comment>
<dbReference type="InterPro" id="IPR006330">
    <property type="entry name" value="Ado/ade_deaminase"/>
</dbReference>
<evidence type="ECO:0000256" key="6">
    <source>
        <dbReference type="ARBA" id="ARBA00022833"/>
    </source>
</evidence>
<dbReference type="PANTHER" id="PTHR11409">
    <property type="entry name" value="ADENOSINE DEAMINASE"/>
    <property type="match status" value="1"/>
</dbReference>
<proteinExistence type="inferred from homology"/>
<dbReference type="InterPro" id="IPR001365">
    <property type="entry name" value="A_deaminase_dom"/>
</dbReference>
<dbReference type="GO" id="GO:0046103">
    <property type="term" value="P:inosine biosynthetic process"/>
    <property type="evidence" value="ECO:0007669"/>
    <property type="project" value="TreeGrafter"/>
</dbReference>
<evidence type="ECO:0000256" key="2">
    <source>
        <dbReference type="ARBA" id="ARBA00006676"/>
    </source>
</evidence>
<dbReference type="NCBIfam" id="TIGR01430">
    <property type="entry name" value="aden_deam"/>
    <property type="match status" value="1"/>
</dbReference>
<dbReference type="PATRIC" id="fig|216463.3.peg.2085"/>
<evidence type="ECO:0000256" key="5">
    <source>
        <dbReference type="ARBA" id="ARBA00022801"/>
    </source>
</evidence>
<keyword evidence="4" id="KW-0479">Metal-binding</keyword>
<dbReference type="SUPFAM" id="SSF51556">
    <property type="entry name" value="Metallo-dependent hydrolases"/>
    <property type="match status" value="1"/>
</dbReference>
<accession>A0A0F3RVF4</accession>
<evidence type="ECO:0000313" key="8">
    <source>
        <dbReference type="EMBL" id="KJW13870.1"/>
    </source>
</evidence>
<dbReference type="InterPro" id="IPR032466">
    <property type="entry name" value="Metal_Hydrolase"/>
</dbReference>
<evidence type="ECO:0000256" key="3">
    <source>
        <dbReference type="ARBA" id="ARBA00012784"/>
    </source>
</evidence>
<keyword evidence="5" id="KW-0378">Hydrolase</keyword>
<evidence type="ECO:0000256" key="4">
    <source>
        <dbReference type="ARBA" id="ARBA00022723"/>
    </source>
</evidence>
<name>A0A0F3RVF4_9LACO</name>
<dbReference type="Proteomes" id="UP000033491">
    <property type="component" value="Unassembled WGS sequence"/>
</dbReference>
<dbReference type="GO" id="GO:0046872">
    <property type="term" value="F:metal ion binding"/>
    <property type="evidence" value="ECO:0007669"/>
    <property type="project" value="UniProtKB-KW"/>
</dbReference>
<keyword evidence="6" id="KW-0862">Zinc</keyword>
<dbReference type="GO" id="GO:0043103">
    <property type="term" value="P:hypoxanthine salvage"/>
    <property type="evidence" value="ECO:0007669"/>
    <property type="project" value="TreeGrafter"/>
</dbReference>
<reference evidence="8 9" key="1">
    <citation type="submission" date="2015-03" db="EMBL/GenBank/DDBJ databases">
        <authorList>
            <person name="Zheng J."/>
            <person name="Ganezle M."/>
        </authorList>
    </citation>
    <scope>NUCLEOTIDE SEQUENCE [LARGE SCALE GENOMIC DNA]</scope>
    <source>
        <strain evidence="8 9">LP38</strain>
    </source>
</reference>
<evidence type="ECO:0000256" key="1">
    <source>
        <dbReference type="ARBA" id="ARBA00001947"/>
    </source>
</evidence>
<dbReference type="EMBL" id="JZCR01000003">
    <property type="protein sequence ID" value="KJW13870.1"/>
    <property type="molecule type" value="Genomic_DNA"/>
</dbReference>
<feature type="domain" description="Adenosine deaminase" evidence="7">
    <location>
        <begin position="16"/>
        <end position="338"/>
    </location>
</feature>
<dbReference type="Gene3D" id="3.20.20.140">
    <property type="entry name" value="Metal-dependent hydrolases"/>
    <property type="match status" value="1"/>
</dbReference>
<dbReference type="STRING" id="216463.VC81_01460"/>
<dbReference type="GO" id="GO:0005829">
    <property type="term" value="C:cytosol"/>
    <property type="evidence" value="ECO:0007669"/>
    <property type="project" value="TreeGrafter"/>
</dbReference>
<dbReference type="Pfam" id="PF00962">
    <property type="entry name" value="A_deaminase"/>
    <property type="match status" value="1"/>
</dbReference>
<evidence type="ECO:0000313" key="9">
    <source>
        <dbReference type="Proteomes" id="UP000033491"/>
    </source>
</evidence>
<dbReference type="EC" id="3.5.4.4" evidence="3"/>
<dbReference type="RefSeq" id="WP_045806367.1">
    <property type="nucleotide sequence ID" value="NZ_JZCR01000003.1"/>
</dbReference>
<dbReference type="GO" id="GO:0006154">
    <property type="term" value="P:adenosine catabolic process"/>
    <property type="evidence" value="ECO:0007669"/>
    <property type="project" value="TreeGrafter"/>
</dbReference>
<dbReference type="PANTHER" id="PTHR11409:SF43">
    <property type="entry name" value="ADENOSINE DEAMINASE"/>
    <property type="match status" value="1"/>
</dbReference>
<sequence length="346" mass="37226">MTQERPFNETTVRRFPKVELHCHLDGSLSLTALRQMARVGGQSLPASDAALRELVTAPRDTVSLIDYLKRFQVVTDLMQTPEQLAIAGYDMVRTAHADGLIYLETRFAPAIFTERGLSIRAAIQDVLDGLHRGSAEYGIPVNAIVCAMRDRPLDECREVFATAAEFRDQGVVGLDFAGDEFHHPTSELTAAIEAGQATGLPFTLHAGEAGPASNVADALTLGAQRIGHGVHMSGHPAIIAQARAAHATIETCLTSNLQTKAVADVAAFPLREFLESGLAVTVNTDDRTVSDTTLTQEFLDLHAHCGLDWDLLTQVTLNAIDGAFIAQDQKAGLREQVLAAVSPVDL</sequence>
<comment type="similarity">
    <text evidence="2">Belongs to the metallo-dependent hydrolases superfamily. Adenosine and AMP deaminases family.</text>
</comment>